<sequence>MALLLLVVFSTLKHTSKPRFMFFIQLLASNNAKRRGPTDQSNYHNHHRKPHQLSIAIIMPRNRQKIQNSSEFRLEPISYVPAVPWEIVPAYFEKKKALPMLIWEISATRLWKQNAMEAIEKKSISTAKRFVQVARHLGTMQIMNANRYHKLTFPLRNSHSGQ</sequence>
<dbReference type="AlphaFoldDB" id="A0A2T2N615"/>
<name>A0A2T2N615_CORCC</name>
<keyword evidence="2" id="KW-1185">Reference proteome</keyword>
<evidence type="ECO:0000313" key="1">
    <source>
        <dbReference type="EMBL" id="PSN60820.1"/>
    </source>
</evidence>
<dbReference type="Proteomes" id="UP000240883">
    <property type="component" value="Unassembled WGS sequence"/>
</dbReference>
<organism evidence="1 2">
    <name type="scientific">Corynespora cassiicola Philippines</name>
    <dbReference type="NCBI Taxonomy" id="1448308"/>
    <lineage>
        <taxon>Eukaryota</taxon>
        <taxon>Fungi</taxon>
        <taxon>Dikarya</taxon>
        <taxon>Ascomycota</taxon>
        <taxon>Pezizomycotina</taxon>
        <taxon>Dothideomycetes</taxon>
        <taxon>Pleosporomycetidae</taxon>
        <taxon>Pleosporales</taxon>
        <taxon>Corynesporascaceae</taxon>
        <taxon>Corynespora</taxon>
    </lineage>
</organism>
<gene>
    <name evidence="1" type="ORF">BS50DRAFT_593546</name>
</gene>
<protein>
    <submittedName>
        <fullName evidence="1">Uncharacterized protein</fullName>
    </submittedName>
</protein>
<dbReference type="EMBL" id="KZ678147">
    <property type="protein sequence ID" value="PSN60820.1"/>
    <property type="molecule type" value="Genomic_DNA"/>
</dbReference>
<proteinExistence type="predicted"/>
<accession>A0A2T2N615</accession>
<evidence type="ECO:0000313" key="2">
    <source>
        <dbReference type="Proteomes" id="UP000240883"/>
    </source>
</evidence>
<reference evidence="1 2" key="1">
    <citation type="journal article" date="2018" name="Front. Microbiol.">
        <title>Genome-Wide Analysis of Corynespora cassiicola Leaf Fall Disease Putative Effectors.</title>
        <authorList>
            <person name="Lopez D."/>
            <person name="Ribeiro S."/>
            <person name="Label P."/>
            <person name="Fumanal B."/>
            <person name="Venisse J.S."/>
            <person name="Kohler A."/>
            <person name="de Oliveira R.R."/>
            <person name="Labutti K."/>
            <person name="Lipzen A."/>
            <person name="Lail K."/>
            <person name="Bauer D."/>
            <person name="Ohm R.A."/>
            <person name="Barry K.W."/>
            <person name="Spatafora J."/>
            <person name="Grigoriev I.V."/>
            <person name="Martin F.M."/>
            <person name="Pujade-Renaud V."/>
        </authorList>
    </citation>
    <scope>NUCLEOTIDE SEQUENCE [LARGE SCALE GENOMIC DNA]</scope>
    <source>
        <strain evidence="1 2">Philippines</strain>
    </source>
</reference>